<evidence type="ECO:0000313" key="2">
    <source>
        <dbReference type="EMBL" id="CAK9071395.1"/>
    </source>
</evidence>
<feature type="compositionally biased region" description="Basic and acidic residues" evidence="1">
    <location>
        <begin position="28"/>
        <end position="38"/>
    </location>
</feature>
<dbReference type="Proteomes" id="UP001642484">
    <property type="component" value="Unassembled WGS sequence"/>
</dbReference>
<feature type="region of interest" description="Disordered" evidence="1">
    <location>
        <begin position="211"/>
        <end position="249"/>
    </location>
</feature>
<evidence type="ECO:0000313" key="3">
    <source>
        <dbReference type="Proteomes" id="UP001642484"/>
    </source>
</evidence>
<feature type="region of interest" description="Disordered" evidence="1">
    <location>
        <begin position="28"/>
        <end position="52"/>
    </location>
</feature>
<evidence type="ECO:0000256" key="1">
    <source>
        <dbReference type="SAM" id="MobiDB-lite"/>
    </source>
</evidence>
<sequence length="249" mass="27713">MGARPMRRAVSLRSICISIDAKKAGSHRCETEVSKSERSSLPSGGDAGVPGFGLRGRPGDALHGLGWSVHTRACGFAGGCDRPFQCEQFRCPRRRQRHRTPLLQSWNVFGPREWHECLRPVEKHWAKLTEPLAPGRQLQEMINSWTDEATPFTMQLENVDLLGISMADVQVTLQKDEVLNDLVGTLKVLRVVPSTPSSRLTHGNLATLNVRRTRSRSSSRSGERPRRQTSAERGTGSILELRTRAPMSL</sequence>
<proteinExistence type="predicted"/>
<gene>
    <name evidence="2" type="ORF">CCMP2556_LOCUS35094</name>
</gene>
<organism evidence="2 3">
    <name type="scientific">Durusdinium trenchii</name>
    <dbReference type="NCBI Taxonomy" id="1381693"/>
    <lineage>
        <taxon>Eukaryota</taxon>
        <taxon>Sar</taxon>
        <taxon>Alveolata</taxon>
        <taxon>Dinophyceae</taxon>
        <taxon>Suessiales</taxon>
        <taxon>Symbiodiniaceae</taxon>
        <taxon>Durusdinium</taxon>
    </lineage>
</organism>
<comment type="caution">
    <text evidence="2">The sequence shown here is derived from an EMBL/GenBank/DDBJ whole genome shotgun (WGS) entry which is preliminary data.</text>
</comment>
<feature type="compositionally biased region" description="Basic and acidic residues" evidence="1">
    <location>
        <begin position="221"/>
        <end position="230"/>
    </location>
</feature>
<reference evidence="2 3" key="1">
    <citation type="submission" date="2024-02" db="EMBL/GenBank/DDBJ databases">
        <authorList>
            <person name="Chen Y."/>
            <person name="Shah S."/>
            <person name="Dougan E. K."/>
            <person name="Thang M."/>
            <person name="Chan C."/>
        </authorList>
    </citation>
    <scope>NUCLEOTIDE SEQUENCE [LARGE SCALE GENOMIC DNA]</scope>
</reference>
<protein>
    <submittedName>
        <fullName evidence="2">Uncharacterized protein</fullName>
    </submittedName>
</protein>
<keyword evidence="3" id="KW-1185">Reference proteome</keyword>
<name>A0ABP0P5T4_9DINO</name>
<dbReference type="EMBL" id="CAXAMN010022618">
    <property type="protein sequence ID" value="CAK9071395.1"/>
    <property type="molecule type" value="Genomic_DNA"/>
</dbReference>
<accession>A0ABP0P5T4</accession>